<dbReference type="EMBL" id="FMBM01000002">
    <property type="protein sequence ID" value="SCC80687.1"/>
    <property type="molecule type" value="Genomic_DNA"/>
</dbReference>
<dbReference type="InterPro" id="IPR029062">
    <property type="entry name" value="Class_I_gatase-like"/>
</dbReference>
<protein>
    <submittedName>
        <fullName evidence="1">Uncharacterized protein</fullName>
    </submittedName>
</protein>
<organism evidence="1 3">
    <name type="scientific">Saliniramus fredricksonii</name>
    <dbReference type="NCBI Taxonomy" id="1653334"/>
    <lineage>
        <taxon>Bacteria</taxon>
        <taxon>Pseudomonadati</taxon>
        <taxon>Pseudomonadota</taxon>
        <taxon>Alphaproteobacteria</taxon>
        <taxon>Hyphomicrobiales</taxon>
        <taxon>Salinarimonadaceae</taxon>
        <taxon>Saliniramus</taxon>
    </lineage>
</organism>
<gene>
    <name evidence="2" type="ORF">GA0071312_1639</name>
    <name evidence="1" type="ORF">HLUCCO17_13410</name>
</gene>
<name>A0A0P8A3D8_9HYPH</name>
<evidence type="ECO:0000313" key="3">
    <source>
        <dbReference type="Proteomes" id="UP000050497"/>
    </source>
</evidence>
<proteinExistence type="predicted"/>
<accession>A0A0P8A3D8</accession>
<sequence length="442" mass="48000">MSVIWLHPGGVDIPEGLRAAVARGAVTPLAQADLSEAVLMRHCGLVTGMLFDQDAAMALRPALERFLDAGGRWFFNGHVMRPLLDGLMPYQAMTAPKRSDFALIARHPHPVFAGIDIASLETNRGVAGFYGRGCNPPPPGAVVINTLGPRDVAVDWVWHRPGGGAFFSHAGNDLAQIATMHGIGAQIWQNIVAWAAGGACISGDEARVGAVSCDGRWLLHDTPGIDASRAPGAHPRLIATNAGTYYQIEALEGARYRAIFDDVVAPEALDRVLTPDDTLLVSCRTPPTRMIAQRERVARHLEAGGTVIAMGESRSDLWLPHVAFTPVETNFWWWLTPGADLGLRIAAPEHPLMSGMVDRDVTWHLHGWFVPPEGAEVLVTDDEGRVIAYDDRVSTPGRMIVTSLDPMYHHGSRFMPATTRFLDRFLPNLRGLLEISAENHGA</sequence>
<keyword evidence="4" id="KW-1185">Reference proteome</keyword>
<dbReference type="PATRIC" id="fig|1653334.4.peg.427"/>
<comment type="caution">
    <text evidence="1">The sequence shown here is derived from an EMBL/GenBank/DDBJ whole genome shotgun (WGS) entry which is preliminary data.</text>
</comment>
<dbReference type="STRING" id="1653334.GA0071312_1639"/>
<reference evidence="2 4" key="2">
    <citation type="submission" date="2016-08" db="EMBL/GenBank/DDBJ databases">
        <authorList>
            <person name="Varghese N."/>
            <person name="Submissions Spin"/>
        </authorList>
    </citation>
    <scope>NUCLEOTIDE SEQUENCE [LARGE SCALE GENOMIC DNA]</scope>
    <source>
        <strain evidence="2 4">HL-109</strain>
    </source>
</reference>
<dbReference type="RefSeq" id="WP_238947156.1">
    <property type="nucleotide sequence ID" value="NZ_FMBM01000002.1"/>
</dbReference>
<dbReference type="EMBL" id="LJSX01000022">
    <property type="protein sequence ID" value="KPQ09756.1"/>
    <property type="molecule type" value="Genomic_DNA"/>
</dbReference>
<dbReference type="Proteomes" id="UP000050497">
    <property type="component" value="Unassembled WGS sequence"/>
</dbReference>
<dbReference type="AlphaFoldDB" id="A0A0P8A3D8"/>
<evidence type="ECO:0000313" key="4">
    <source>
        <dbReference type="Proteomes" id="UP000182800"/>
    </source>
</evidence>
<evidence type="ECO:0000313" key="2">
    <source>
        <dbReference type="EMBL" id="SCC80687.1"/>
    </source>
</evidence>
<evidence type="ECO:0000313" key="1">
    <source>
        <dbReference type="EMBL" id="KPQ09756.1"/>
    </source>
</evidence>
<reference evidence="1 3" key="1">
    <citation type="submission" date="2015-09" db="EMBL/GenBank/DDBJ databases">
        <title>Identification and resolution of microdiversity through metagenomic sequencing of parallel consortia.</title>
        <authorList>
            <person name="Nelson W.C."/>
            <person name="Romine M.F."/>
            <person name="Lindemann S.R."/>
        </authorList>
    </citation>
    <scope>NUCLEOTIDE SEQUENCE [LARGE SCALE GENOMIC DNA]</scope>
    <source>
        <strain evidence="1">HL-109</strain>
    </source>
</reference>
<dbReference type="Proteomes" id="UP000182800">
    <property type="component" value="Unassembled WGS sequence"/>
</dbReference>
<dbReference type="SUPFAM" id="SSF52317">
    <property type="entry name" value="Class I glutamine amidotransferase-like"/>
    <property type="match status" value="1"/>
</dbReference>